<reference evidence="1 2" key="1">
    <citation type="submission" date="2012-11" db="EMBL/GenBank/DDBJ databases">
        <title>Whole genome sequence of Gluconacetobacter xylinus NBRC 13693.</title>
        <authorList>
            <person name="Azuma Y."/>
            <person name="Higashiura N."/>
            <person name="Hirakawa H."/>
            <person name="Matsushita K."/>
        </authorList>
    </citation>
    <scope>NUCLEOTIDE SEQUENCE [LARGE SCALE GENOMIC DNA]</scope>
    <source>
        <strain evidence="1 2">NBRC 13693</strain>
    </source>
</reference>
<dbReference type="RefSeq" id="WP_048856856.1">
    <property type="nucleotide sequence ID" value="NZ_BANJ01000052.1"/>
</dbReference>
<protein>
    <submittedName>
        <fullName evidence="1">Uncharacterized protein</fullName>
    </submittedName>
</protein>
<dbReference type="EMBL" id="BANJ01000052">
    <property type="protein sequence ID" value="GAO00572.1"/>
    <property type="molecule type" value="Genomic_DNA"/>
</dbReference>
<accession>A0A0D6QCL0</accession>
<dbReference type="AlphaFoldDB" id="A0A0D6QCL0"/>
<name>A0A0D6QCL0_KOMXY</name>
<proteinExistence type="predicted"/>
<evidence type="ECO:0000313" key="1">
    <source>
        <dbReference type="EMBL" id="GAO00572.1"/>
    </source>
</evidence>
<organism evidence="1 2">
    <name type="scientific">Komagataeibacter xylinus NBRC 13693</name>
    <dbReference type="NCBI Taxonomy" id="1234668"/>
    <lineage>
        <taxon>Bacteria</taxon>
        <taxon>Pseudomonadati</taxon>
        <taxon>Pseudomonadota</taxon>
        <taxon>Alphaproteobacteria</taxon>
        <taxon>Acetobacterales</taxon>
        <taxon>Acetobacteraceae</taxon>
        <taxon>Komagataeibacter</taxon>
    </lineage>
</organism>
<comment type="caution">
    <text evidence="1">The sequence shown here is derived from an EMBL/GenBank/DDBJ whole genome shotgun (WGS) entry which is preliminary data.</text>
</comment>
<gene>
    <name evidence="1" type="ORF">Gxy13693_052_008</name>
</gene>
<sequence>MTETTLDVTRQWDGQFSYPHTLMPESFSASLFETGGHVGGTVTERATSGASAGACFIATVQGERNGLHVRFTKTYEDHVHIHAVLYAGTLSADGCEIEGEWRIAGSWSGPFLMIRRAAGGTVAEHRVAETPVSDALSNVDCAPVSR</sequence>
<evidence type="ECO:0000313" key="2">
    <source>
        <dbReference type="Proteomes" id="UP000032683"/>
    </source>
</evidence>
<dbReference type="Proteomes" id="UP000032683">
    <property type="component" value="Unassembled WGS sequence"/>
</dbReference>